<keyword evidence="2" id="KW-0614">Plasmid</keyword>
<dbReference type="PANTHER" id="PTHR43802">
    <property type="entry name" value="ENOYL-COA HYDRATASE"/>
    <property type="match status" value="1"/>
</dbReference>
<accession>A0AAC9AZ21</accession>
<dbReference type="RefSeq" id="WP_054734618.1">
    <property type="nucleotide sequence ID" value="NZ_CP009430.1"/>
</dbReference>
<proteinExistence type="inferred from homology"/>
<dbReference type="EMBL" id="CP013345">
    <property type="protein sequence ID" value="AMU92592.1"/>
    <property type="molecule type" value="Genomic_DNA"/>
</dbReference>
<comment type="similarity">
    <text evidence="1">Belongs to the enoyl-CoA hydratase/isomerase family.</text>
</comment>
<dbReference type="InterPro" id="IPR001753">
    <property type="entry name" value="Enoyl-CoA_hydra/iso"/>
</dbReference>
<evidence type="ECO:0000256" key="1">
    <source>
        <dbReference type="ARBA" id="ARBA00005254"/>
    </source>
</evidence>
<dbReference type="PANTHER" id="PTHR43802:SF1">
    <property type="entry name" value="IP11341P-RELATED"/>
    <property type="match status" value="1"/>
</dbReference>
<keyword evidence="3" id="KW-1185">Reference proteome</keyword>
<geneLocation type="plasmid" evidence="2 3">
    <name>unnamed1</name>
</geneLocation>
<dbReference type="AlphaFoldDB" id="A0AAC9AZ21"/>
<dbReference type="CDD" id="cd06558">
    <property type="entry name" value="crotonase-like"/>
    <property type="match status" value="1"/>
</dbReference>
<dbReference type="Gene3D" id="3.90.226.10">
    <property type="entry name" value="2-enoyl-CoA Hydratase, Chain A, domain 1"/>
    <property type="match status" value="1"/>
</dbReference>
<dbReference type="InterPro" id="IPR014748">
    <property type="entry name" value="Enoyl-CoA_hydra_C"/>
</dbReference>
<dbReference type="Gene3D" id="1.10.12.10">
    <property type="entry name" value="Lyase 2-enoyl-coa Hydratase, Chain A, domain 2"/>
    <property type="match status" value="1"/>
</dbReference>
<gene>
    <name evidence="2" type="ORF">ATM17_30495</name>
</gene>
<dbReference type="KEGG" id="smaz:LH19_26505"/>
<protein>
    <submittedName>
        <fullName evidence="2">Enoyl-CoA hydratase</fullName>
    </submittedName>
</protein>
<name>A0AAC9AZ21_SPHMC</name>
<evidence type="ECO:0000313" key="2">
    <source>
        <dbReference type="EMBL" id="AMU92592.1"/>
    </source>
</evidence>
<dbReference type="Proteomes" id="UP000076088">
    <property type="component" value="Plasmid unnamed1"/>
</dbReference>
<reference evidence="2 3" key="2">
    <citation type="journal article" date="2016" name="Genome Announc.">
        <title>Complete Genome Sequence of Sphingopyxis macrogoltabida Strain 203N (NBRC 111659), a Polyethylene Glycol Degrader.</title>
        <authorList>
            <person name="Ohtsubo Y."/>
            <person name="Nonoyama S."/>
            <person name="Nagata Y."/>
            <person name="Numata M."/>
            <person name="Tsuchikane K."/>
            <person name="Hosoyama A."/>
            <person name="Yamazoe A."/>
            <person name="Tsuda M."/>
            <person name="Fujita N."/>
            <person name="Kawai F."/>
        </authorList>
    </citation>
    <scope>NUCLEOTIDE SEQUENCE [LARGE SCALE GENOMIC DNA]</scope>
    <source>
        <strain evidence="2 3">203N</strain>
    </source>
</reference>
<evidence type="ECO:0000313" key="3">
    <source>
        <dbReference type="Proteomes" id="UP000076088"/>
    </source>
</evidence>
<sequence length="270" mass="29045">MTSSPTYKTISIEKEGAIDWLTLDRPDRLNTINPAMCADLLDYFGNLQWDHSVRLVILQGRGRAFCAGYDLDEADAVSGARGTVHGLAAQRQVSEVFIRMRRCPQPILCLAHGAAVGGGFGLVLASDIRIVADNVRMNVAMANVGLTGCDVGISYFLPRAVGQSVASELMMTGRMIGATRALSIGLVSEIAEPETLRSAGEKMAGEMLRLSPLGLRMTKEGVRMGIDAPSLEAAVLMEDRGQILCADAGLMREGIAAFREKREPEYPDGE</sequence>
<dbReference type="Pfam" id="PF00378">
    <property type="entry name" value="ECH_1"/>
    <property type="match status" value="1"/>
</dbReference>
<organism evidence="2 3">
    <name type="scientific">Sphingopyxis macrogoltabida</name>
    <name type="common">Sphingomonas macrogoltabidus</name>
    <dbReference type="NCBI Taxonomy" id="33050"/>
    <lineage>
        <taxon>Bacteria</taxon>
        <taxon>Pseudomonadati</taxon>
        <taxon>Pseudomonadota</taxon>
        <taxon>Alphaproteobacteria</taxon>
        <taxon>Sphingomonadales</taxon>
        <taxon>Sphingomonadaceae</taxon>
        <taxon>Sphingopyxis</taxon>
    </lineage>
</organism>
<dbReference type="InterPro" id="IPR029045">
    <property type="entry name" value="ClpP/crotonase-like_dom_sf"/>
</dbReference>
<dbReference type="GO" id="GO:0003824">
    <property type="term" value="F:catalytic activity"/>
    <property type="evidence" value="ECO:0007669"/>
    <property type="project" value="UniProtKB-ARBA"/>
</dbReference>
<dbReference type="SUPFAM" id="SSF52096">
    <property type="entry name" value="ClpP/crotonase"/>
    <property type="match status" value="1"/>
</dbReference>
<reference evidence="3" key="1">
    <citation type="submission" date="2015-11" db="EMBL/GenBank/DDBJ databases">
        <title>Complete genome sequence of a polyethylene-glycol degrader Sphingopyxis macrogoltabida 203N (NBRC 111659).</title>
        <authorList>
            <person name="Yoshiyuki O."/>
            <person name="Shouta N."/>
            <person name="Nagata Y."/>
            <person name="Numata M."/>
            <person name="Tsuchikane K."/>
            <person name="Hosoyama A."/>
            <person name="Yamazoe A."/>
            <person name="Tsuda M."/>
            <person name="Fujita N."/>
            <person name="Kawai F."/>
        </authorList>
    </citation>
    <scope>NUCLEOTIDE SEQUENCE [LARGE SCALE GENOMIC DNA]</scope>
    <source>
        <strain evidence="3">203N</strain>
        <plasmid evidence="3">unnamed1</plasmid>
    </source>
</reference>